<comment type="caution">
    <text evidence="1">The sequence shown here is derived from an EMBL/GenBank/DDBJ whole genome shotgun (WGS) entry which is preliminary data.</text>
</comment>
<dbReference type="InterPro" id="IPR006724">
    <property type="entry name" value="Phage_TTP"/>
</dbReference>
<dbReference type="AlphaFoldDB" id="A0A5D4SZ13"/>
<sequence>MNNDTDLKFDLQFFAEKNYKATTGVDEFYYAVLGGTDPAIISGTVERVKFLQNITVEMPQTAVRAYGDNTTAEIAVASGNITVNGAFHKLPIEDKKVLFGLESTTEGLHSFGSEDTPPYVACVFAKTAEDGSKEWVGLTKGIFLRPAINGQTKQGETQFQGEQITAEFMDREVEGFDKDKSVIFGFDESGLNTQRDALFMAVFGVPHPDATPEV</sequence>
<dbReference type="NCBIfam" id="TIGR01603">
    <property type="entry name" value="maj_tail_phi13"/>
    <property type="match status" value="1"/>
</dbReference>
<dbReference type="RefSeq" id="WP_148989198.1">
    <property type="nucleotide sequence ID" value="NZ_VTEV01000006.1"/>
</dbReference>
<dbReference type="Proteomes" id="UP000322524">
    <property type="component" value="Unassembled WGS sequence"/>
</dbReference>
<evidence type="ECO:0000313" key="1">
    <source>
        <dbReference type="EMBL" id="TYS67056.1"/>
    </source>
</evidence>
<name>A0A5D4SZ13_9BACI</name>
<dbReference type="InterPro" id="IPR006490">
    <property type="entry name" value="Maj_tail_phi13"/>
</dbReference>
<proteinExistence type="predicted"/>
<reference evidence="1 2" key="1">
    <citation type="submission" date="2019-08" db="EMBL/GenBank/DDBJ databases">
        <title>Bacillus genomes from the desert of Cuatro Cienegas, Coahuila.</title>
        <authorList>
            <person name="Olmedo-Alvarez G."/>
        </authorList>
    </citation>
    <scope>NUCLEOTIDE SEQUENCE [LARGE SCALE GENOMIC DNA]</scope>
    <source>
        <strain evidence="1 2">CH28_1T</strain>
    </source>
</reference>
<evidence type="ECO:0000313" key="2">
    <source>
        <dbReference type="Proteomes" id="UP000322524"/>
    </source>
</evidence>
<accession>A0A5D4SZ13</accession>
<gene>
    <name evidence="1" type="ORF">FZC76_16145</name>
</gene>
<dbReference type="Pfam" id="PF04630">
    <property type="entry name" value="Phage_TTP_1"/>
    <property type="match status" value="1"/>
</dbReference>
<protein>
    <submittedName>
        <fullName evidence="1">Phage tail protein</fullName>
    </submittedName>
</protein>
<dbReference type="OrthoDB" id="2843358at2"/>
<organism evidence="1 2">
    <name type="scientific">Sutcliffiella horikoshii</name>
    <dbReference type="NCBI Taxonomy" id="79883"/>
    <lineage>
        <taxon>Bacteria</taxon>
        <taxon>Bacillati</taxon>
        <taxon>Bacillota</taxon>
        <taxon>Bacilli</taxon>
        <taxon>Bacillales</taxon>
        <taxon>Bacillaceae</taxon>
        <taxon>Sutcliffiella</taxon>
    </lineage>
</organism>
<dbReference type="EMBL" id="VTEV01000006">
    <property type="protein sequence ID" value="TYS67056.1"/>
    <property type="molecule type" value="Genomic_DNA"/>
</dbReference>